<keyword evidence="5" id="KW-0012">Acyltransferase</keyword>
<comment type="similarity">
    <text evidence="6">Belongs to the acetyltransferase family. OlsB subfamily.</text>
</comment>
<evidence type="ECO:0000256" key="5">
    <source>
        <dbReference type="ARBA" id="ARBA00023315"/>
    </source>
</evidence>
<comment type="caution">
    <text evidence="11">The sequence shown here is derived from an EMBL/GenBank/DDBJ whole genome shotgun (WGS) entry which is preliminary data.</text>
</comment>
<dbReference type="EMBL" id="VFIY01000010">
    <property type="protein sequence ID" value="TPD59779.1"/>
    <property type="molecule type" value="Genomic_DNA"/>
</dbReference>
<dbReference type="GO" id="GO:0006629">
    <property type="term" value="P:lipid metabolic process"/>
    <property type="evidence" value="ECO:0007669"/>
    <property type="project" value="UniProtKB-KW"/>
</dbReference>
<dbReference type="InterPro" id="IPR016181">
    <property type="entry name" value="Acyl_CoA_acyltransferase"/>
</dbReference>
<dbReference type="Pfam" id="PF13444">
    <property type="entry name" value="Acetyltransf_5"/>
    <property type="match status" value="1"/>
</dbReference>
<dbReference type="EC" id="2.3.2.30" evidence="7"/>
<keyword evidence="2" id="KW-0444">Lipid biosynthesis</keyword>
<dbReference type="RefSeq" id="WP_139940751.1">
    <property type="nucleotide sequence ID" value="NZ_JBHSYP010000006.1"/>
</dbReference>
<evidence type="ECO:0000313" key="11">
    <source>
        <dbReference type="EMBL" id="TPD59779.1"/>
    </source>
</evidence>
<dbReference type="GO" id="GO:0043810">
    <property type="term" value="F:ornithine-acyl [acyl carrier protein] N-acyltransferase activity"/>
    <property type="evidence" value="ECO:0007669"/>
    <property type="project" value="UniProtKB-EC"/>
</dbReference>
<comment type="pathway">
    <text evidence="1">Lipid metabolism.</text>
</comment>
<evidence type="ECO:0000256" key="6">
    <source>
        <dbReference type="ARBA" id="ARBA00038095"/>
    </source>
</evidence>
<name>A0A501PH88_9PROT</name>
<dbReference type="InterPro" id="IPR052351">
    <property type="entry name" value="Ornithine_N-alpha-AT"/>
</dbReference>
<keyword evidence="3 11" id="KW-0808">Transferase</keyword>
<dbReference type="AlphaFoldDB" id="A0A501PH88"/>
<keyword evidence="4" id="KW-0443">Lipid metabolism</keyword>
<sequence>MKLDNMKANAEKLRWDESDDSPILVKSGVYEVRLARSDDEVAAAQALRYKVFYDEMKAQPTDAMRTVSRDFDDFDNVCDHLLAFDTSKKGADSVIATYRLLREEKVDNVEDFYSSQEYDLSNLFSDKFREEMIGDRQLLELGRSCVHADYRTNNVMQLMWRAIARYIDKHKIAYLFGCASLPGINPEEMKLQLSYLYNSHKTPDDYNVPAVDARYQKMDFMTPEEYDDRMARRALAPLVKGYLRLGCFIGDGAVIDEQFNTTDVFILLPVDSIQRRYLGLFDN</sequence>
<dbReference type="OrthoDB" id="9787072at2"/>
<evidence type="ECO:0000256" key="3">
    <source>
        <dbReference type="ARBA" id="ARBA00022679"/>
    </source>
</evidence>
<evidence type="ECO:0000256" key="7">
    <source>
        <dbReference type="ARBA" id="ARBA00039058"/>
    </source>
</evidence>
<comment type="catalytic activity">
    <reaction evidence="10">
        <text>a (3R)-hydroxyacyl-[ACP] + L-ornithine = a lyso-ornithine lipid + holo-[ACP] + H(+)</text>
        <dbReference type="Rhea" id="RHEA:20633"/>
        <dbReference type="Rhea" id="RHEA-COMP:9685"/>
        <dbReference type="Rhea" id="RHEA-COMP:9945"/>
        <dbReference type="ChEBI" id="CHEBI:15378"/>
        <dbReference type="ChEBI" id="CHEBI:46911"/>
        <dbReference type="ChEBI" id="CHEBI:64479"/>
        <dbReference type="ChEBI" id="CHEBI:78827"/>
        <dbReference type="ChEBI" id="CHEBI:138482"/>
        <dbReference type="EC" id="2.3.2.30"/>
    </reaction>
    <physiologicalReaction direction="left-to-right" evidence="10">
        <dbReference type="Rhea" id="RHEA:20634"/>
    </physiologicalReaction>
</comment>
<keyword evidence="12" id="KW-1185">Reference proteome</keyword>
<dbReference type="SUPFAM" id="SSF55729">
    <property type="entry name" value="Acyl-CoA N-acyltransferases (Nat)"/>
    <property type="match status" value="1"/>
</dbReference>
<dbReference type="Gene3D" id="3.40.630.30">
    <property type="match status" value="1"/>
</dbReference>
<accession>A0A501PH88</accession>
<gene>
    <name evidence="11" type="ORF">FIV46_09820</name>
</gene>
<proteinExistence type="inferred from homology"/>
<evidence type="ECO:0000313" key="12">
    <source>
        <dbReference type="Proteomes" id="UP000319148"/>
    </source>
</evidence>
<evidence type="ECO:0000256" key="10">
    <source>
        <dbReference type="ARBA" id="ARBA00047785"/>
    </source>
</evidence>
<comment type="function">
    <text evidence="9">Catalyzes the first step in the biosynthesis of ornithine lipids, which are phosphorus-free membrane lipids. Catalyzes the 3-hydroxyacyl-acyl carrier protein-dependent acylation of ornithine to form lyso-ornithine lipid (LOL).</text>
</comment>
<dbReference type="PANTHER" id="PTHR37323:SF1">
    <property type="entry name" value="L-ORNITHINE N(ALPHA)-ACYLTRANSFERASE"/>
    <property type="match status" value="1"/>
</dbReference>
<dbReference type="Proteomes" id="UP000319148">
    <property type="component" value="Unassembled WGS sequence"/>
</dbReference>
<evidence type="ECO:0000256" key="8">
    <source>
        <dbReference type="ARBA" id="ARBA00039866"/>
    </source>
</evidence>
<dbReference type="PANTHER" id="PTHR37323">
    <property type="entry name" value="GCN5-RELATED N-ACETYLTRANSFERASE"/>
    <property type="match status" value="1"/>
</dbReference>
<protein>
    <recommendedName>
        <fullName evidence="8">L-ornithine N(alpha)-acyltransferase</fullName>
        <ecNumber evidence="7">2.3.2.30</ecNumber>
    </recommendedName>
</protein>
<evidence type="ECO:0000256" key="4">
    <source>
        <dbReference type="ARBA" id="ARBA00023098"/>
    </source>
</evidence>
<reference evidence="12" key="1">
    <citation type="submission" date="2019-06" db="EMBL/GenBank/DDBJ databases">
        <title>The complete genome of Emcibacter congregatus ZYLT.</title>
        <authorList>
            <person name="Zhao Z."/>
        </authorList>
    </citation>
    <scope>NUCLEOTIDE SEQUENCE [LARGE SCALE GENOMIC DNA]</scope>
    <source>
        <strain evidence="12">MCCC 1A06723</strain>
    </source>
</reference>
<evidence type="ECO:0000256" key="1">
    <source>
        <dbReference type="ARBA" id="ARBA00005189"/>
    </source>
</evidence>
<evidence type="ECO:0000256" key="2">
    <source>
        <dbReference type="ARBA" id="ARBA00022516"/>
    </source>
</evidence>
<evidence type="ECO:0000256" key="9">
    <source>
        <dbReference type="ARBA" id="ARBA00045724"/>
    </source>
</evidence>
<organism evidence="11 12">
    <name type="scientific">Emcibacter nanhaiensis</name>
    <dbReference type="NCBI Taxonomy" id="1505037"/>
    <lineage>
        <taxon>Bacteria</taxon>
        <taxon>Pseudomonadati</taxon>
        <taxon>Pseudomonadota</taxon>
        <taxon>Alphaproteobacteria</taxon>
        <taxon>Emcibacterales</taxon>
        <taxon>Emcibacteraceae</taxon>
        <taxon>Emcibacter</taxon>
    </lineage>
</organism>